<evidence type="ECO:0000259" key="3">
    <source>
        <dbReference type="Pfam" id="PF12850"/>
    </source>
</evidence>
<reference evidence="4 5" key="1">
    <citation type="submission" date="2017-04" db="EMBL/GenBank/DDBJ databases">
        <authorList>
            <person name="Afonso C.L."/>
            <person name="Miller P.J."/>
            <person name="Scott M.A."/>
            <person name="Spackman E."/>
            <person name="Goraichik I."/>
            <person name="Dimitrov K.M."/>
            <person name="Suarez D.L."/>
            <person name="Swayne D.E."/>
        </authorList>
    </citation>
    <scope>NUCLEOTIDE SEQUENCE [LARGE SCALE GENOMIC DNA]</scope>
    <source>
        <strain evidence="4 5">DSM 11270</strain>
    </source>
</reference>
<dbReference type="NCBIfam" id="TIGR00040">
    <property type="entry name" value="yfcE"/>
    <property type="match status" value="1"/>
</dbReference>
<dbReference type="OrthoDB" id="9800565at2"/>
<evidence type="ECO:0000313" key="4">
    <source>
        <dbReference type="EMBL" id="SMB89420.1"/>
    </source>
</evidence>
<dbReference type="RefSeq" id="WP_084052995.1">
    <property type="nucleotide sequence ID" value="NZ_FWWT01000016.1"/>
</dbReference>
<proteinExistence type="inferred from homology"/>
<dbReference type="Gene3D" id="3.60.21.10">
    <property type="match status" value="1"/>
</dbReference>
<comment type="similarity">
    <text evidence="1 2">Belongs to the metallophosphoesterase superfamily. YfcE family.</text>
</comment>
<dbReference type="InterPro" id="IPR024654">
    <property type="entry name" value="Calcineurin-like_PHP_lpxH"/>
</dbReference>
<name>A0A1W1V8A2_DESTI</name>
<dbReference type="STRING" id="656914.SAMN00017405_0612"/>
<keyword evidence="5" id="KW-1185">Reference proteome</keyword>
<evidence type="ECO:0000256" key="1">
    <source>
        <dbReference type="ARBA" id="ARBA00008950"/>
    </source>
</evidence>
<gene>
    <name evidence="4" type="ORF">SAMN00017405_0612</name>
</gene>
<dbReference type="Proteomes" id="UP000192731">
    <property type="component" value="Unassembled WGS sequence"/>
</dbReference>
<evidence type="ECO:0000256" key="2">
    <source>
        <dbReference type="RuleBase" id="RU362039"/>
    </source>
</evidence>
<dbReference type="PANTHER" id="PTHR11124">
    <property type="entry name" value="VACUOLAR SORTING PROTEIN VPS29"/>
    <property type="match status" value="1"/>
</dbReference>
<dbReference type="InterPro" id="IPR029052">
    <property type="entry name" value="Metallo-depent_PP-like"/>
</dbReference>
<dbReference type="InterPro" id="IPR000979">
    <property type="entry name" value="Phosphodiesterase_MJ0936/Vps29"/>
</dbReference>
<protein>
    <recommendedName>
        <fullName evidence="2">Phosphoesterase</fullName>
        <ecNumber evidence="2">3.1.4.-</ecNumber>
    </recommendedName>
</protein>
<dbReference type="AlphaFoldDB" id="A0A1W1V8A2"/>
<dbReference type="GO" id="GO:0016787">
    <property type="term" value="F:hydrolase activity"/>
    <property type="evidence" value="ECO:0007669"/>
    <property type="project" value="UniProtKB-UniRule"/>
</dbReference>
<dbReference type="Pfam" id="PF12850">
    <property type="entry name" value="Metallophos_2"/>
    <property type="match status" value="1"/>
</dbReference>
<evidence type="ECO:0000313" key="5">
    <source>
        <dbReference type="Proteomes" id="UP000192731"/>
    </source>
</evidence>
<sequence>MRIGVISDTHRALDLARKVIKDMGNIDLLIHAGDHYQDAMKLGEEFNIEVKNVVGNCDYLDEGNSEELINICEGKIKIFLVHGHQYKVKMGLQNLYYRGLELGADIIIFGHTHIPLVVKEGDIKILNPGSIGFPRGNQGVTYGLIEIGQDPLEEIKIKLKNI</sequence>
<keyword evidence="2" id="KW-0479">Metal-binding</keyword>
<comment type="cofactor">
    <cofactor evidence="2">
        <name>a divalent metal cation</name>
        <dbReference type="ChEBI" id="CHEBI:60240"/>
    </cofactor>
</comment>
<feature type="domain" description="Calcineurin-like phosphoesterase" evidence="3">
    <location>
        <begin position="1"/>
        <end position="148"/>
    </location>
</feature>
<dbReference type="EC" id="3.1.4.-" evidence="2"/>
<dbReference type="GO" id="GO:0046872">
    <property type="term" value="F:metal ion binding"/>
    <property type="evidence" value="ECO:0007669"/>
    <property type="project" value="UniProtKB-KW"/>
</dbReference>
<organism evidence="4 5">
    <name type="scientific">Desulfonispora thiosulfatigenes DSM 11270</name>
    <dbReference type="NCBI Taxonomy" id="656914"/>
    <lineage>
        <taxon>Bacteria</taxon>
        <taxon>Bacillati</taxon>
        <taxon>Bacillota</taxon>
        <taxon>Clostridia</taxon>
        <taxon>Eubacteriales</taxon>
        <taxon>Peptococcaceae</taxon>
        <taxon>Desulfonispora</taxon>
    </lineage>
</organism>
<accession>A0A1W1V8A2</accession>
<dbReference type="SUPFAM" id="SSF56300">
    <property type="entry name" value="Metallo-dependent phosphatases"/>
    <property type="match status" value="1"/>
</dbReference>
<dbReference type="EMBL" id="FWWT01000016">
    <property type="protein sequence ID" value="SMB89420.1"/>
    <property type="molecule type" value="Genomic_DNA"/>
</dbReference>